<dbReference type="AlphaFoldDB" id="A0A8R1IRV4"/>
<accession>A0A8R1IRV4</accession>
<evidence type="ECO:0000313" key="4">
    <source>
        <dbReference type="Proteomes" id="UP000005237"/>
    </source>
</evidence>
<proteinExistence type="predicted"/>
<dbReference type="Pfam" id="PF13358">
    <property type="entry name" value="DDE_3"/>
    <property type="match status" value="1"/>
</dbReference>
<reference evidence="3" key="2">
    <citation type="submission" date="2022-06" db="UniProtKB">
        <authorList>
            <consortium name="EnsemblMetazoa"/>
        </authorList>
    </citation>
    <scope>IDENTIFICATION</scope>
    <source>
        <strain evidence="3">DF5081</strain>
    </source>
</reference>
<evidence type="ECO:0000313" key="3">
    <source>
        <dbReference type="EnsemblMetazoa" id="CJA40794.1"/>
    </source>
</evidence>
<keyword evidence="1" id="KW-0812">Transmembrane</keyword>
<reference evidence="4" key="1">
    <citation type="submission" date="2010-08" db="EMBL/GenBank/DDBJ databases">
        <authorList>
            <consortium name="Caenorhabditis japonica Sequencing Consortium"/>
            <person name="Wilson R.K."/>
        </authorList>
    </citation>
    <scope>NUCLEOTIDE SEQUENCE [LARGE SCALE GENOMIC DNA]</scope>
    <source>
        <strain evidence="4">DF5081</strain>
    </source>
</reference>
<dbReference type="Gene3D" id="3.30.420.10">
    <property type="entry name" value="Ribonuclease H-like superfamily/Ribonuclease H"/>
    <property type="match status" value="1"/>
</dbReference>
<keyword evidence="4" id="KW-1185">Reference proteome</keyword>
<dbReference type="PROSITE" id="PS51257">
    <property type="entry name" value="PROKAR_LIPOPROTEIN"/>
    <property type="match status" value="1"/>
</dbReference>
<feature type="transmembrane region" description="Helical" evidence="1">
    <location>
        <begin position="20"/>
        <end position="36"/>
    </location>
</feature>
<dbReference type="Proteomes" id="UP000005237">
    <property type="component" value="Unassembled WGS sequence"/>
</dbReference>
<keyword evidence="1" id="KW-0472">Membrane</keyword>
<keyword evidence="1" id="KW-1133">Transmembrane helix</keyword>
<dbReference type="InterPro" id="IPR036397">
    <property type="entry name" value="RNaseH_sf"/>
</dbReference>
<dbReference type="EnsemblMetazoa" id="CJA40794.1">
    <property type="protein sequence ID" value="CJA40794.1"/>
    <property type="gene ID" value="WBGene00216642"/>
</dbReference>
<organism evidence="3 4">
    <name type="scientific">Caenorhabditis japonica</name>
    <dbReference type="NCBI Taxonomy" id="281687"/>
    <lineage>
        <taxon>Eukaryota</taxon>
        <taxon>Metazoa</taxon>
        <taxon>Ecdysozoa</taxon>
        <taxon>Nematoda</taxon>
        <taxon>Chromadorea</taxon>
        <taxon>Rhabditida</taxon>
        <taxon>Rhabditina</taxon>
        <taxon>Rhabditomorpha</taxon>
        <taxon>Rhabditoidea</taxon>
        <taxon>Rhabditidae</taxon>
        <taxon>Peloderinae</taxon>
        <taxon>Caenorhabditis</taxon>
    </lineage>
</organism>
<evidence type="ECO:0000259" key="2">
    <source>
        <dbReference type="Pfam" id="PF13358"/>
    </source>
</evidence>
<name>A0A8R1IRV4_CAEJA</name>
<evidence type="ECO:0000256" key="1">
    <source>
        <dbReference type="SAM" id="Phobius"/>
    </source>
</evidence>
<sequence>MEVDRVWCGAAFQTLLWDRFVLLLGLWIASCMNTSWKIQRLWARAKVGRAFVFQQDNDPKHTSGHIKNWFQRRRVDLLDWPSQSPDLNPIEHLWEELEHRVQGVRASNANQKFDLLEAAWKDIAMSVIHKLLDSMSRQCQAVIDANGYATRY</sequence>
<protein>
    <submittedName>
        <fullName evidence="3">DDE_3 domain-containing protein</fullName>
    </submittedName>
</protein>
<dbReference type="InterPro" id="IPR038717">
    <property type="entry name" value="Tc1-like_DDE_dom"/>
</dbReference>
<dbReference type="GO" id="GO:0003676">
    <property type="term" value="F:nucleic acid binding"/>
    <property type="evidence" value="ECO:0007669"/>
    <property type="project" value="InterPro"/>
</dbReference>
<feature type="domain" description="Tc1-like transposase DDE" evidence="2">
    <location>
        <begin position="53"/>
        <end position="105"/>
    </location>
</feature>